<keyword evidence="2" id="KW-1185">Reference proteome</keyword>
<evidence type="ECO:0000313" key="2">
    <source>
        <dbReference type="Proteomes" id="UP000244005"/>
    </source>
</evidence>
<protein>
    <submittedName>
        <fullName evidence="1">Uncharacterized protein</fullName>
    </submittedName>
</protein>
<sequence length="115" mass="12452">MGGIDEPGSIQGEGGTRSIPFSVTGISRSDMSCFISHVLSLCGSLVAEICTKTLTLQQRSGLSQAESHRQPTTVKGSRLCGHIIRVFGLKITFSHVDLNSYVTMCESRKVSFHLH</sequence>
<proteinExistence type="predicted"/>
<dbReference type="Proteomes" id="UP000244005">
    <property type="component" value="Unassembled WGS sequence"/>
</dbReference>
<dbReference type="Gramene" id="Mp1g06440.1">
    <property type="protein sequence ID" value="Mp1g06440.1.cds1"/>
    <property type="gene ID" value="Mp1g06440"/>
</dbReference>
<organism evidence="1 2">
    <name type="scientific">Marchantia polymorpha</name>
    <name type="common">Common liverwort</name>
    <name type="synonym">Marchantia aquatica</name>
    <dbReference type="NCBI Taxonomy" id="3197"/>
    <lineage>
        <taxon>Eukaryota</taxon>
        <taxon>Viridiplantae</taxon>
        <taxon>Streptophyta</taxon>
        <taxon>Embryophyta</taxon>
        <taxon>Marchantiophyta</taxon>
        <taxon>Marchantiopsida</taxon>
        <taxon>Marchantiidae</taxon>
        <taxon>Marchantiales</taxon>
        <taxon>Marchantiaceae</taxon>
        <taxon>Marchantia</taxon>
    </lineage>
</organism>
<dbReference type="EMBL" id="KZ772715">
    <property type="protein sequence ID" value="PTQ39779.1"/>
    <property type="molecule type" value="Genomic_DNA"/>
</dbReference>
<evidence type="ECO:0000313" key="1">
    <source>
        <dbReference type="EMBL" id="PTQ39779.1"/>
    </source>
</evidence>
<gene>
    <name evidence="1" type="ORF">MARPO_0043s0036</name>
</gene>
<name>A0A2R6X108_MARPO</name>
<reference evidence="2" key="1">
    <citation type="journal article" date="2017" name="Cell">
        <title>Insights into land plant evolution garnered from the Marchantia polymorpha genome.</title>
        <authorList>
            <person name="Bowman J.L."/>
            <person name="Kohchi T."/>
            <person name="Yamato K.T."/>
            <person name="Jenkins J."/>
            <person name="Shu S."/>
            <person name="Ishizaki K."/>
            <person name="Yamaoka S."/>
            <person name="Nishihama R."/>
            <person name="Nakamura Y."/>
            <person name="Berger F."/>
            <person name="Adam C."/>
            <person name="Aki S.S."/>
            <person name="Althoff F."/>
            <person name="Araki T."/>
            <person name="Arteaga-Vazquez M.A."/>
            <person name="Balasubrmanian S."/>
            <person name="Barry K."/>
            <person name="Bauer D."/>
            <person name="Boehm C.R."/>
            <person name="Briginshaw L."/>
            <person name="Caballero-Perez J."/>
            <person name="Catarino B."/>
            <person name="Chen F."/>
            <person name="Chiyoda S."/>
            <person name="Chovatia M."/>
            <person name="Davies K.M."/>
            <person name="Delmans M."/>
            <person name="Demura T."/>
            <person name="Dierschke T."/>
            <person name="Dolan L."/>
            <person name="Dorantes-Acosta A.E."/>
            <person name="Eklund D.M."/>
            <person name="Florent S.N."/>
            <person name="Flores-Sandoval E."/>
            <person name="Fujiyama A."/>
            <person name="Fukuzawa H."/>
            <person name="Galik B."/>
            <person name="Grimanelli D."/>
            <person name="Grimwood J."/>
            <person name="Grossniklaus U."/>
            <person name="Hamada T."/>
            <person name="Haseloff J."/>
            <person name="Hetherington A.J."/>
            <person name="Higo A."/>
            <person name="Hirakawa Y."/>
            <person name="Hundley H.N."/>
            <person name="Ikeda Y."/>
            <person name="Inoue K."/>
            <person name="Inoue S.I."/>
            <person name="Ishida S."/>
            <person name="Jia Q."/>
            <person name="Kakita M."/>
            <person name="Kanazawa T."/>
            <person name="Kawai Y."/>
            <person name="Kawashima T."/>
            <person name="Kennedy M."/>
            <person name="Kinose K."/>
            <person name="Kinoshita T."/>
            <person name="Kohara Y."/>
            <person name="Koide E."/>
            <person name="Komatsu K."/>
            <person name="Kopischke S."/>
            <person name="Kubo M."/>
            <person name="Kyozuka J."/>
            <person name="Lagercrantz U."/>
            <person name="Lin S.S."/>
            <person name="Lindquist E."/>
            <person name="Lipzen A.M."/>
            <person name="Lu C.W."/>
            <person name="De Luna E."/>
            <person name="Martienssen R.A."/>
            <person name="Minamino N."/>
            <person name="Mizutani M."/>
            <person name="Mizutani M."/>
            <person name="Mochizuki N."/>
            <person name="Monte I."/>
            <person name="Mosher R."/>
            <person name="Nagasaki H."/>
            <person name="Nakagami H."/>
            <person name="Naramoto S."/>
            <person name="Nishitani K."/>
            <person name="Ohtani M."/>
            <person name="Okamoto T."/>
            <person name="Okumura M."/>
            <person name="Phillips J."/>
            <person name="Pollak B."/>
            <person name="Reinders A."/>
            <person name="Rovekamp M."/>
            <person name="Sano R."/>
            <person name="Sawa S."/>
            <person name="Schmid M.W."/>
            <person name="Shirakawa M."/>
            <person name="Solano R."/>
            <person name="Spunde A."/>
            <person name="Suetsugu N."/>
            <person name="Sugano S."/>
            <person name="Sugiyama A."/>
            <person name="Sun R."/>
            <person name="Suzuki Y."/>
            <person name="Takenaka M."/>
            <person name="Takezawa D."/>
            <person name="Tomogane H."/>
            <person name="Tsuzuki M."/>
            <person name="Ueda T."/>
            <person name="Umeda M."/>
            <person name="Ward J.M."/>
            <person name="Watanabe Y."/>
            <person name="Yazaki K."/>
            <person name="Yokoyama R."/>
            <person name="Yoshitake Y."/>
            <person name="Yotsui I."/>
            <person name="Zachgo S."/>
            <person name="Schmutz J."/>
        </authorList>
    </citation>
    <scope>NUCLEOTIDE SEQUENCE [LARGE SCALE GENOMIC DNA]</scope>
    <source>
        <strain evidence="2">Tak-1</strain>
    </source>
</reference>
<accession>A0A2R6X108</accession>
<dbReference type="AlphaFoldDB" id="A0A2R6X108"/>